<sequence length="474" mass="51196">MVSFLDSVRPAVGKNQIGILAFGDINRIITPSMGDFPLKLQAQTIEHLIEQLINNPATDPLASDFDVFTYSQLEAVFSAPVSPSGLNDLDLTAARAALANFSQIDVAIVGHFEIDGKTLKPQDIGRTVSVSVTAFTATAAETFTFSMTTSDLLPTTPGGGPGPQIGDSDNNGNGRADVNSNFIVEFFAQPNGSSTFEQVPLKLVTDAGSPLFNTFLVVLDRDRFAGQRYKLRVKNRGGKPHFILPGERTPNGDGTVTVGVMRCPDPPTPNAEDRVYLLSSYVDGVSTINRRITNSAGGLEFTKDIRHQAFVGRRILTPPKKWFVREDGFENNRFKDAKLTPSKPGLVDHSEQEILAFLNVRDDGSQTTGNVFVLGDAQESVGAEFVSTGRNSIGIISLYFFAEKLPNETGAAEAKVLSENAATIAGPEIPRPVIRVGIKNVYPVPIETWHIRYMYDEGSGDVPPAIPIDLSPNG</sequence>
<proteinExistence type="predicted"/>
<dbReference type="AlphaFoldDB" id="A4A1L0"/>
<evidence type="ECO:0000256" key="1">
    <source>
        <dbReference type="SAM" id="MobiDB-lite"/>
    </source>
</evidence>
<evidence type="ECO:0000313" key="2">
    <source>
        <dbReference type="EMBL" id="EAQ77313.1"/>
    </source>
</evidence>
<accession>A4A1L0</accession>
<protein>
    <submittedName>
        <fullName evidence="2">Uncharacterized protein</fullName>
    </submittedName>
</protein>
<name>A4A1L0_9BACT</name>
<dbReference type="HOGENOM" id="CLU_575789_0_0_0"/>
<comment type="caution">
    <text evidence="2">The sequence shown here is derived from an EMBL/GenBank/DDBJ whole genome shotgun (WGS) entry which is preliminary data.</text>
</comment>
<gene>
    <name evidence="2" type="ORF">DSM3645_04670</name>
</gene>
<dbReference type="EMBL" id="AANZ01000036">
    <property type="protein sequence ID" value="EAQ77313.1"/>
    <property type="molecule type" value="Genomic_DNA"/>
</dbReference>
<dbReference type="Proteomes" id="UP000004358">
    <property type="component" value="Unassembled WGS sequence"/>
</dbReference>
<feature type="region of interest" description="Disordered" evidence="1">
    <location>
        <begin position="150"/>
        <end position="174"/>
    </location>
</feature>
<reference evidence="2 3" key="1">
    <citation type="submission" date="2006-02" db="EMBL/GenBank/DDBJ databases">
        <authorList>
            <person name="Amann R."/>
            <person name="Ferriera S."/>
            <person name="Johnson J."/>
            <person name="Kravitz S."/>
            <person name="Halpern A."/>
            <person name="Remington K."/>
            <person name="Beeson K."/>
            <person name="Tran B."/>
            <person name="Rogers Y.-H."/>
            <person name="Friedman R."/>
            <person name="Venter J.C."/>
        </authorList>
    </citation>
    <scope>NUCLEOTIDE SEQUENCE [LARGE SCALE GENOMIC DNA]</scope>
    <source>
        <strain evidence="2 3">DSM 3645</strain>
    </source>
</reference>
<evidence type="ECO:0000313" key="3">
    <source>
        <dbReference type="Proteomes" id="UP000004358"/>
    </source>
</evidence>
<organism evidence="2 3">
    <name type="scientific">Blastopirellula marina DSM 3645</name>
    <dbReference type="NCBI Taxonomy" id="314230"/>
    <lineage>
        <taxon>Bacteria</taxon>
        <taxon>Pseudomonadati</taxon>
        <taxon>Planctomycetota</taxon>
        <taxon>Planctomycetia</taxon>
        <taxon>Pirellulales</taxon>
        <taxon>Pirellulaceae</taxon>
        <taxon>Blastopirellula</taxon>
    </lineage>
</organism>